<gene>
    <name evidence="2" type="ORF">ACFFQA_03060</name>
</gene>
<feature type="compositionally biased region" description="Basic residues" evidence="1">
    <location>
        <begin position="1"/>
        <end position="16"/>
    </location>
</feature>
<evidence type="ECO:0000256" key="1">
    <source>
        <dbReference type="SAM" id="MobiDB-lite"/>
    </source>
</evidence>
<name>A0ABV5ZPT1_9PSEU</name>
<proteinExistence type="predicted"/>
<feature type="region of interest" description="Disordered" evidence="1">
    <location>
        <begin position="1"/>
        <end position="41"/>
    </location>
</feature>
<dbReference type="EMBL" id="JBHLZU010000002">
    <property type="protein sequence ID" value="MFB9902906.1"/>
    <property type="molecule type" value="Genomic_DNA"/>
</dbReference>
<evidence type="ECO:0000313" key="3">
    <source>
        <dbReference type="Proteomes" id="UP001589693"/>
    </source>
</evidence>
<comment type="caution">
    <text evidence="2">The sequence shown here is derived from an EMBL/GenBank/DDBJ whole genome shotgun (WGS) entry which is preliminary data.</text>
</comment>
<protein>
    <recommendedName>
        <fullName evidence="4">Transposase</fullName>
    </recommendedName>
</protein>
<sequence length="263" mass="29218">MSKSSRARTRAVRQRMVKSGASYARAVREVGDPRQQSMSNRTDAVRAHIRALLTGQAQDTQQRDAEIEALEAQGHRIVDGGQTGPDSWEILDWRTGEELAHGDDGLEGYDATTDRLDADEMWIHLDQIASESGPRPVTAGIPESLSEALDDWISSMSTSDEDIAEFIGWSVDKVRDHRGEHLEVESRYGRLGRNQRSRPKEAVTGVATTRNGTRLRDCRYKTAGQPRFHPLVVPPTALLGADWEPPGVSNRVEPRRMAPNVAM</sequence>
<accession>A0ABV5ZPT1</accession>
<evidence type="ECO:0008006" key="4">
    <source>
        <dbReference type="Google" id="ProtNLM"/>
    </source>
</evidence>
<organism evidence="2 3">
    <name type="scientific">Allokutzneria oryzae</name>
    <dbReference type="NCBI Taxonomy" id="1378989"/>
    <lineage>
        <taxon>Bacteria</taxon>
        <taxon>Bacillati</taxon>
        <taxon>Actinomycetota</taxon>
        <taxon>Actinomycetes</taxon>
        <taxon>Pseudonocardiales</taxon>
        <taxon>Pseudonocardiaceae</taxon>
        <taxon>Allokutzneria</taxon>
    </lineage>
</organism>
<keyword evidence="3" id="KW-1185">Reference proteome</keyword>
<reference evidence="2 3" key="1">
    <citation type="submission" date="2024-09" db="EMBL/GenBank/DDBJ databases">
        <authorList>
            <person name="Sun Q."/>
            <person name="Mori K."/>
        </authorList>
    </citation>
    <scope>NUCLEOTIDE SEQUENCE [LARGE SCALE GENOMIC DNA]</scope>
    <source>
        <strain evidence="2 3">TBRC 7907</strain>
    </source>
</reference>
<dbReference type="RefSeq" id="WP_377850011.1">
    <property type="nucleotide sequence ID" value="NZ_JBHLZU010000002.1"/>
</dbReference>
<dbReference type="Proteomes" id="UP001589693">
    <property type="component" value="Unassembled WGS sequence"/>
</dbReference>
<evidence type="ECO:0000313" key="2">
    <source>
        <dbReference type="EMBL" id="MFB9902906.1"/>
    </source>
</evidence>